<proteinExistence type="predicted"/>
<dbReference type="AlphaFoldDB" id="A0A9D4NE69"/>
<gene>
    <name evidence="1" type="ORF">DPMN_016135</name>
</gene>
<keyword evidence="2" id="KW-1185">Reference proteome</keyword>
<evidence type="ECO:0000313" key="2">
    <source>
        <dbReference type="Proteomes" id="UP000828390"/>
    </source>
</evidence>
<accession>A0A9D4NE69</accession>
<reference evidence="1" key="2">
    <citation type="submission" date="2020-11" db="EMBL/GenBank/DDBJ databases">
        <authorList>
            <person name="McCartney M.A."/>
            <person name="Auch B."/>
            <person name="Kono T."/>
            <person name="Mallez S."/>
            <person name="Becker A."/>
            <person name="Gohl D.M."/>
            <person name="Silverstein K.A.T."/>
            <person name="Koren S."/>
            <person name="Bechman K.B."/>
            <person name="Herman A."/>
            <person name="Abrahante J.E."/>
            <person name="Garbe J."/>
        </authorList>
    </citation>
    <scope>NUCLEOTIDE SEQUENCE</scope>
    <source>
        <strain evidence="1">Duluth1</strain>
        <tissue evidence="1">Whole animal</tissue>
    </source>
</reference>
<evidence type="ECO:0000313" key="1">
    <source>
        <dbReference type="EMBL" id="KAH3892024.1"/>
    </source>
</evidence>
<reference evidence="1" key="1">
    <citation type="journal article" date="2019" name="bioRxiv">
        <title>The Genome of the Zebra Mussel, Dreissena polymorpha: A Resource for Invasive Species Research.</title>
        <authorList>
            <person name="McCartney M.A."/>
            <person name="Auch B."/>
            <person name="Kono T."/>
            <person name="Mallez S."/>
            <person name="Zhang Y."/>
            <person name="Obille A."/>
            <person name="Becker A."/>
            <person name="Abrahante J.E."/>
            <person name="Garbe J."/>
            <person name="Badalamenti J.P."/>
            <person name="Herman A."/>
            <person name="Mangelson H."/>
            <person name="Liachko I."/>
            <person name="Sullivan S."/>
            <person name="Sone E.D."/>
            <person name="Koren S."/>
            <person name="Silverstein K.A.T."/>
            <person name="Beckman K.B."/>
            <person name="Gohl D.M."/>
        </authorList>
    </citation>
    <scope>NUCLEOTIDE SEQUENCE</scope>
    <source>
        <strain evidence="1">Duluth1</strain>
        <tissue evidence="1">Whole animal</tissue>
    </source>
</reference>
<dbReference type="Proteomes" id="UP000828390">
    <property type="component" value="Unassembled WGS sequence"/>
</dbReference>
<sequence length="86" mass="9626">MSISELARHSPQLDIRDLCQISMSGLIHPSSQLDIRVSCRMSMSELARHSPQLDIRMSNVDVSANFTHLFGYRIGAVNAKRGVKPF</sequence>
<organism evidence="1 2">
    <name type="scientific">Dreissena polymorpha</name>
    <name type="common">Zebra mussel</name>
    <name type="synonym">Mytilus polymorpha</name>
    <dbReference type="NCBI Taxonomy" id="45954"/>
    <lineage>
        <taxon>Eukaryota</taxon>
        <taxon>Metazoa</taxon>
        <taxon>Spiralia</taxon>
        <taxon>Lophotrochozoa</taxon>
        <taxon>Mollusca</taxon>
        <taxon>Bivalvia</taxon>
        <taxon>Autobranchia</taxon>
        <taxon>Heteroconchia</taxon>
        <taxon>Euheterodonta</taxon>
        <taxon>Imparidentia</taxon>
        <taxon>Neoheterodontei</taxon>
        <taxon>Myida</taxon>
        <taxon>Dreissenoidea</taxon>
        <taxon>Dreissenidae</taxon>
        <taxon>Dreissena</taxon>
    </lineage>
</organism>
<dbReference type="EMBL" id="JAIWYP010000001">
    <property type="protein sequence ID" value="KAH3892024.1"/>
    <property type="molecule type" value="Genomic_DNA"/>
</dbReference>
<protein>
    <submittedName>
        <fullName evidence="1">Uncharacterized protein</fullName>
    </submittedName>
</protein>
<comment type="caution">
    <text evidence="1">The sequence shown here is derived from an EMBL/GenBank/DDBJ whole genome shotgun (WGS) entry which is preliminary data.</text>
</comment>
<name>A0A9D4NE69_DREPO</name>